<feature type="transmembrane region" description="Helical" evidence="6">
    <location>
        <begin position="43"/>
        <end position="67"/>
    </location>
</feature>
<name>A0ABV4TVI6_9GAMM</name>
<evidence type="ECO:0000256" key="1">
    <source>
        <dbReference type="ARBA" id="ARBA00004651"/>
    </source>
</evidence>
<dbReference type="PANTHER" id="PTHR12677">
    <property type="entry name" value="GOLGI APPARATUS MEMBRANE PROTEIN TVP38-RELATED"/>
    <property type="match status" value="1"/>
</dbReference>
<keyword evidence="3 6" id="KW-0812">Transmembrane</keyword>
<dbReference type="EMBL" id="JBGUAW010000007">
    <property type="protein sequence ID" value="MFA9461354.1"/>
    <property type="molecule type" value="Genomic_DNA"/>
</dbReference>
<evidence type="ECO:0000256" key="5">
    <source>
        <dbReference type="ARBA" id="ARBA00023136"/>
    </source>
</evidence>
<dbReference type="Pfam" id="PF09335">
    <property type="entry name" value="VTT_dom"/>
    <property type="match status" value="1"/>
</dbReference>
<keyword evidence="5 6" id="KW-0472">Membrane</keyword>
<comment type="similarity">
    <text evidence="6">Belongs to the TVP38/TMEM64 family.</text>
</comment>
<feature type="transmembrane region" description="Helical" evidence="6">
    <location>
        <begin position="74"/>
        <end position="93"/>
    </location>
</feature>
<comment type="subcellular location">
    <subcellularLocation>
        <location evidence="1 6">Cell membrane</location>
        <topology evidence="1 6">Multi-pass membrane protein</topology>
    </subcellularLocation>
</comment>
<dbReference type="InterPro" id="IPR032816">
    <property type="entry name" value="VTT_dom"/>
</dbReference>
<organism evidence="8 9">
    <name type="scientific">Thiohalorhabdus methylotrophus</name>
    <dbReference type="NCBI Taxonomy" id="3242694"/>
    <lineage>
        <taxon>Bacteria</taxon>
        <taxon>Pseudomonadati</taxon>
        <taxon>Pseudomonadota</taxon>
        <taxon>Gammaproteobacteria</taxon>
        <taxon>Thiohalorhabdales</taxon>
        <taxon>Thiohalorhabdaceae</taxon>
        <taxon>Thiohalorhabdus</taxon>
    </lineage>
</organism>
<evidence type="ECO:0000313" key="9">
    <source>
        <dbReference type="Proteomes" id="UP001575181"/>
    </source>
</evidence>
<proteinExistence type="inferred from homology"/>
<comment type="caution">
    <text evidence="8">The sequence shown here is derived from an EMBL/GenBank/DDBJ whole genome shotgun (WGS) entry which is preliminary data.</text>
</comment>
<feature type="transmembrane region" description="Helical" evidence="6">
    <location>
        <begin position="105"/>
        <end position="125"/>
    </location>
</feature>
<keyword evidence="4 6" id="KW-1133">Transmembrane helix</keyword>
<accession>A0ABV4TVI6</accession>
<gene>
    <name evidence="8" type="ORF">ACERLL_11000</name>
</gene>
<keyword evidence="9" id="KW-1185">Reference proteome</keyword>
<protein>
    <recommendedName>
        <fullName evidence="6">TVP38/TMEM64 family membrane protein</fullName>
    </recommendedName>
</protein>
<feature type="domain" description="VTT" evidence="7">
    <location>
        <begin position="1"/>
        <end position="93"/>
    </location>
</feature>
<comment type="caution">
    <text evidence="6">Lacks conserved residue(s) required for the propagation of feature annotation.</text>
</comment>
<dbReference type="RefSeq" id="WP_373656144.1">
    <property type="nucleotide sequence ID" value="NZ_JBGUAW010000007.1"/>
</dbReference>
<sequence length="144" mass="15017">MVAALVTAVLNYALGAMLGRQAVTSLAGSRINRISQWLSNRGVVAVATLRVLPVAPFIIVNLVAGAVHIRFRNYFWGSVIGMIPGTLAIAVFADSLLAVILDPNWTGAGILAGVTGAVVGGALVVRRWLRARAARSGDREATLG</sequence>
<dbReference type="InterPro" id="IPR015414">
    <property type="entry name" value="TMEM64"/>
</dbReference>
<evidence type="ECO:0000256" key="3">
    <source>
        <dbReference type="ARBA" id="ARBA00022692"/>
    </source>
</evidence>
<evidence type="ECO:0000259" key="7">
    <source>
        <dbReference type="Pfam" id="PF09335"/>
    </source>
</evidence>
<reference evidence="8 9" key="1">
    <citation type="submission" date="2024-08" db="EMBL/GenBank/DDBJ databases">
        <title>Whole-genome sequencing of halo(alkali)philic microorganisms from hypersaline lakes.</title>
        <authorList>
            <person name="Sorokin D.Y."/>
            <person name="Merkel A.Y."/>
            <person name="Messina E."/>
            <person name="Yakimov M."/>
        </authorList>
    </citation>
    <scope>NUCLEOTIDE SEQUENCE [LARGE SCALE GENOMIC DNA]</scope>
    <source>
        <strain evidence="8 9">Cl-TMA</strain>
    </source>
</reference>
<evidence type="ECO:0000256" key="6">
    <source>
        <dbReference type="RuleBase" id="RU366058"/>
    </source>
</evidence>
<evidence type="ECO:0000256" key="4">
    <source>
        <dbReference type="ARBA" id="ARBA00022989"/>
    </source>
</evidence>
<evidence type="ECO:0000313" key="8">
    <source>
        <dbReference type="EMBL" id="MFA9461354.1"/>
    </source>
</evidence>
<dbReference type="PANTHER" id="PTHR12677:SF59">
    <property type="entry name" value="GOLGI APPARATUS MEMBRANE PROTEIN TVP38-RELATED"/>
    <property type="match status" value="1"/>
</dbReference>
<evidence type="ECO:0000256" key="2">
    <source>
        <dbReference type="ARBA" id="ARBA00022475"/>
    </source>
</evidence>
<keyword evidence="2 6" id="KW-1003">Cell membrane</keyword>
<dbReference type="Proteomes" id="UP001575181">
    <property type="component" value="Unassembled WGS sequence"/>
</dbReference>